<dbReference type="PANTHER" id="PTHR16198:SF2">
    <property type="entry name" value="INO80 COMPLEX SUBUNIT D"/>
    <property type="match status" value="1"/>
</dbReference>
<feature type="domain" description="KANL2-like probable zinc-finger" evidence="4">
    <location>
        <begin position="69"/>
        <end position="128"/>
    </location>
</feature>
<feature type="compositionally biased region" description="Acidic residues" evidence="3">
    <location>
        <begin position="295"/>
        <end position="307"/>
    </location>
</feature>
<organism evidence="5 6">
    <name type="scientific">Naegleria lovaniensis</name>
    <name type="common">Amoeba</name>
    <dbReference type="NCBI Taxonomy" id="51637"/>
    <lineage>
        <taxon>Eukaryota</taxon>
        <taxon>Discoba</taxon>
        <taxon>Heterolobosea</taxon>
        <taxon>Tetramitia</taxon>
        <taxon>Eutetramitia</taxon>
        <taxon>Vahlkampfiidae</taxon>
        <taxon>Naegleria</taxon>
    </lineage>
</organism>
<dbReference type="EMBL" id="PYSW02000011">
    <property type="protein sequence ID" value="KAG2388120.1"/>
    <property type="molecule type" value="Genomic_DNA"/>
</dbReference>
<feature type="compositionally biased region" description="Polar residues" evidence="3">
    <location>
        <begin position="540"/>
        <end position="555"/>
    </location>
</feature>
<evidence type="ECO:0000313" key="6">
    <source>
        <dbReference type="Proteomes" id="UP000816034"/>
    </source>
</evidence>
<dbReference type="PANTHER" id="PTHR16198">
    <property type="match status" value="1"/>
</dbReference>
<keyword evidence="2" id="KW-0539">Nucleus</keyword>
<comment type="caution">
    <text evidence="5">The sequence shown here is derived from an EMBL/GenBank/DDBJ whole genome shotgun (WGS) entry which is preliminary data.</text>
</comment>
<accession>A0AA88KLQ1</accession>
<dbReference type="RefSeq" id="XP_044552112.1">
    <property type="nucleotide sequence ID" value="XM_044699916.1"/>
</dbReference>
<protein>
    <recommendedName>
        <fullName evidence="4">KANL2-like probable zinc-finger domain-containing protein</fullName>
    </recommendedName>
</protein>
<reference evidence="5 6" key="1">
    <citation type="journal article" date="2018" name="BMC Genomics">
        <title>The genome of Naegleria lovaniensis, the basis for a comparative approach to unravel pathogenicity factors of the human pathogenic amoeba N. fowleri.</title>
        <authorList>
            <person name="Liechti N."/>
            <person name="Schurch N."/>
            <person name="Bruggmann R."/>
            <person name="Wittwer M."/>
        </authorList>
    </citation>
    <scope>NUCLEOTIDE SEQUENCE [LARGE SCALE GENOMIC DNA]</scope>
    <source>
        <strain evidence="5 6">ATCC 30569</strain>
    </source>
</reference>
<dbReference type="GO" id="GO:0005634">
    <property type="term" value="C:nucleus"/>
    <property type="evidence" value="ECO:0007669"/>
    <property type="project" value="UniProtKB-SubCell"/>
</dbReference>
<feature type="compositionally biased region" description="Low complexity" evidence="3">
    <location>
        <begin position="204"/>
        <end position="226"/>
    </location>
</feature>
<evidence type="ECO:0000256" key="1">
    <source>
        <dbReference type="ARBA" id="ARBA00004123"/>
    </source>
</evidence>
<evidence type="ECO:0000313" key="5">
    <source>
        <dbReference type="EMBL" id="KAG2388120.1"/>
    </source>
</evidence>
<gene>
    <name evidence="5" type="ORF">C9374_000970</name>
</gene>
<keyword evidence="6" id="KW-1185">Reference proteome</keyword>
<feature type="compositionally biased region" description="Polar residues" evidence="3">
    <location>
        <begin position="188"/>
        <end position="198"/>
    </location>
</feature>
<feature type="compositionally biased region" description="Low complexity" evidence="3">
    <location>
        <begin position="20"/>
        <end position="31"/>
    </location>
</feature>
<feature type="region of interest" description="Disordered" evidence="3">
    <location>
        <begin position="1"/>
        <end position="35"/>
    </location>
</feature>
<feature type="compositionally biased region" description="Low complexity" evidence="3">
    <location>
        <begin position="1"/>
        <end position="13"/>
    </location>
</feature>
<feature type="domain" description="KANL2-like probable zinc-finger" evidence="4">
    <location>
        <begin position="442"/>
        <end position="473"/>
    </location>
</feature>
<feature type="compositionally biased region" description="Low complexity" evidence="3">
    <location>
        <begin position="173"/>
        <end position="187"/>
    </location>
</feature>
<dbReference type="InterPro" id="IPR025927">
    <property type="entry name" value="Znf_KANL2-like"/>
</dbReference>
<feature type="compositionally biased region" description="Acidic residues" evidence="3">
    <location>
        <begin position="243"/>
        <end position="252"/>
    </location>
</feature>
<evidence type="ECO:0000256" key="3">
    <source>
        <dbReference type="SAM" id="MobiDB-lite"/>
    </source>
</evidence>
<dbReference type="AlphaFoldDB" id="A0AA88KLQ1"/>
<feature type="region of interest" description="Disordered" evidence="3">
    <location>
        <begin position="137"/>
        <end position="313"/>
    </location>
</feature>
<dbReference type="Proteomes" id="UP000816034">
    <property type="component" value="Unassembled WGS sequence"/>
</dbReference>
<comment type="subcellular location">
    <subcellularLocation>
        <location evidence="1">Nucleus</location>
    </subcellularLocation>
</comment>
<dbReference type="GeneID" id="68093426"/>
<feature type="compositionally biased region" description="Basic residues" evidence="3">
    <location>
        <begin position="266"/>
        <end position="282"/>
    </location>
</feature>
<feature type="compositionally biased region" description="Low complexity" evidence="3">
    <location>
        <begin position="556"/>
        <end position="577"/>
    </location>
</feature>
<evidence type="ECO:0000259" key="4">
    <source>
        <dbReference type="Pfam" id="PF13891"/>
    </source>
</evidence>
<proteinExistence type="predicted"/>
<dbReference type="Pfam" id="PF13891">
    <property type="entry name" value="zf-C3HC3H_KANSL2"/>
    <property type="match status" value="2"/>
</dbReference>
<feature type="region of interest" description="Disordered" evidence="3">
    <location>
        <begin position="535"/>
        <end position="577"/>
    </location>
</feature>
<sequence length="577" mass="64582">MSEKSQASASSAQDGSTVDQQQQNNTNTTTNLCKPIGFTDDGKPIYDRTGIDILPKKPHTSAKDNRLLCAFGGSVCTQKPMKGFDFCVKHILQDPTAPFKKCEYSGKKQCGNPVKIDQEDARYCVAHKTKLGIIEKGQSGYSKKSKKQSEEAASGETQTKRGRKKASKSESDTTTSVASKEVAVSSSGQTQASTTEKPISTVEPTTSSAQPASSAASTTTPVFSSAGSATVENILPYPYENINNDEDTDSDDYTGVNRVFDPRREPKPKKTSPHKRKRKFNKKQPSSDELTGSDTESDEPTDEDGATEEYPALSFGNNSQQLSEMEFLQVRKHHIETLLKLYQKRHRKVRNELERKYNEFLIQREIAANAILEQNPNINSDIKIRLKKVNYNNYYNPKNQVNRNEDSIIVVPTVSFPAENQQIYHCEKVEKYQDDEKKVPLCCHPQCFNKRLLGVDFCLQHILYDHKQRLYVPSSTGNTPTYALNSEVNIKIPKDSTLTEKTIVVLENVDRLSAPTTWQVPPEQEQRIQNLLRKLKGHSAASSSQPVQDTITSSSNQEPTNTVTTQQEQPQQPMEMV</sequence>
<evidence type="ECO:0000256" key="2">
    <source>
        <dbReference type="ARBA" id="ARBA00023242"/>
    </source>
</evidence>
<name>A0AA88KLQ1_NAELO</name>